<evidence type="ECO:0008006" key="4">
    <source>
        <dbReference type="Google" id="ProtNLM"/>
    </source>
</evidence>
<organism evidence="2 3">
    <name type="scientific">Ustilago bromivora</name>
    <dbReference type="NCBI Taxonomy" id="307758"/>
    <lineage>
        <taxon>Eukaryota</taxon>
        <taxon>Fungi</taxon>
        <taxon>Dikarya</taxon>
        <taxon>Basidiomycota</taxon>
        <taxon>Ustilaginomycotina</taxon>
        <taxon>Ustilaginomycetes</taxon>
        <taxon>Ustilaginales</taxon>
        <taxon>Ustilaginaceae</taxon>
        <taxon>Ustilago</taxon>
    </lineage>
</organism>
<feature type="signal peptide" evidence="1">
    <location>
        <begin position="1"/>
        <end position="19"/>
    </location>
</feature>
<evidence type="ECO:0000313" key="2">
    <source>
        <dbReference type="EMBL" id="SAM77727.1"/>
    </source>
</evidence>
<dbReference type="OrthoDB" id="3478218at2759"/>
<reference evidence="3" key="1">
    <citation type="submission" date="2016-04" db="EMBL/GenBank/DDBJ databases">
        <authorList>
            <person name="Guldener U."/>
            <person name="Guldener U."/>
        </authorList>
    </citation>
    <scope>NUCLEOTIDE SEQUENCE [LARGE SCALE GENOMIC DNA]</scope>
    <source>
        <strain evidence="3">UB2112</strain>
    </source>
</reference>
<keyword evidence="1" id="KW-0732">Signal</keyword>
<dbReference type="Proteomes" id="UP000179920">
    <property type="component" value="Chromosome III"/>
</dbReference>
<proteinExistence type="predicted"/>
<feature type="chain" id="PRO_5009664683" description="Mig1 protein" evidence="1">
    <location>
        <begin position="20"/>
        <end position="123"/>
    </location>
</feature>
<dbReference type="AlphaFoldDB" id="A0A1K0H8Z5"/>
<dbReference type="EMBL" id="LT558119">
    <property type="protein sequence ID" value="SAM77727.1"/>
    <property type="molecule type" value="Genomic_DNA"/>
</dbReference>
<evidence type="ECO:0000256" key="1">
    <source>
        <dbReference type="SAM" id="SignalP"/>
    </source>
</evidence>
<accession>A0A1K0H8Z5</accession>
<protein>
    <recommendedName>
        <fullName evidence="4">Mig1 protein</fullName>
    </recommendedName>
</protein>
<gene>
    <name evidence="2" type="ORF">UBRO_01858</name>
</gene>
<sequence length="123" mass="13766">MIGFKQVSISLLLLGAVHAESLPMTCIQSKLDEVQGFGNGDATICYSGHNSIFSNDKFTDRSKDMFGYLRHYKCNGVAVDCFWIKAPNQWRGYAGSDYENTAMWLTPGCNYDKDSVTLTCQKK</sequence>
<name>A0A1K0H8Z5_9BASI</name>
<evidence type="ECO:0000313" key="3">
    <source>
        <dbReference type="Proteomes" id="UP000179920"/>
    </source>
</evidence>